<dbReference type="SMART" id="SM00369">
    <property type="entry name" value="LRR_TYP"/>
    <property type="match status" value="7"/>
</dbReference>
<evidence type="ECO:0000256" key="12">
    <source>
        <dbReference type="ARBA" id="ARBA00023145"/>
    </source>
</evidence>
<dbReference type="EMBL" id="JABDTM020024886">
    <property type="protein sequence ID" value="KAH0813859.1"/>
    <property type="molecule type" value="Genomic_DNA"/>
</dbReference>
<feature type="transmembrane region" description="Helical" evidence="13">
    <location>
        <begin position="828"/>
        <end position="850"/>
    </location>
</feature>
<dbReference type="InterPro" id="IPR000169">
    <property type="entry name" value="Pept_cys_AS"/>
</dbReference>
<keyword evidence="6 13" id="KW-0812">Transmembrane</keyword>
<comment type="subcellular location">
    <subcellularLocation>
        <location evidence="1">Membrane</location>
        <topology evidence="1">Multi-pass membrane protein</topology>
    </subcellularLocation>
</comment>
<protein>
    <submittedName>
        <fullName evidence="17">Uncharacterized protein</fullName>
    </submittedName>
</protein>
<dbReference type="InterPro" id="IPR002259">
    <property type="entry name" value="Eqnu_transpt"/>
</dbReference>
<evidence type="ECO:0000256" key="10">
    <source>
        <dbReference type="ARBA" id="ARBA00022989"/>
    </source>
</evidence>
<feature type="transmembrane region" description="Helical" evidence="13">
    <location>
        <begin position="1011"/>
        <end position="1031"/>
    </location>
</feature>
<evidence type="ECO:0000256" key="1">
    <source>
        <dbReference type="ARBA" id="ARBA00004141"/>
    </source>
</evidence>
<name>A0A8J6HFS9_TENMO</name>
<dbReference type="SUPFAM" id="SSF54001">
    <property type="entry name" value="Cysteine proteinases"/>
    <property type="match status" value="1"/>
</dbReference>
<feature type="transmembrane region" description="Helical" evidence="13">
    <location>
        <begin position="961"/>
        <end position="980"/>
    </location>
</feature>
<dbReference type="GO" id="GO:0008234">
    <property type="term" value="F:cysteine-type peptidase activity"/>
    <property type="evidence" value="ECO:0007669"/>
    <property type="project" value="UniProtKB-KW"/>
</dbReference>
<feature type="transmembrane region" description="Helical" evidence="13">
    <location>
        <begin position="2171"/>
        <end position="2194"/>
    </location>
</feature>
<dbReference type="CDD" id="cd02248">
    <property type="entry name" value="Peptidase_C1A"/>
    <property type="match status" value="1"/>
</dbReference>
<feature type="transmembrane region" description="Helical" evidence="13">
    <location>
        <begin position="1469"/>
        <end position="1489"/>
    </location>
</feature>
<dbReference type="Gene3D" id="3.80.10.10">
    <property type="entry name" value="Ribonuclease Inhibitor"/>
    <property type="match status" value="2"/>
</dbReference>
<feature type="transmembrane region" description="Helical" evidence="13">
    <location>
        <begin position="1248"/>
        <end position="1269"/>
    </location>
</feature>
<dbReference type="SMART" id="SM00645">
    <property type="entry name" value="Pept_C1"/>
    <property type="match status" value="1"/>
</dbReference>
<feature type="transmembrane region" description="Helical" evidence="13">
    <location>
        <begin position="1847"/>
        <end position="1869"/>
    </location>
</feature>
<evidence type="ECO:0000256" key="11">
    <source>
        <dbReference type="ARBA" id="ARBA00023136"/>
    </source>
</evidence>
<feature type="transmembrane region" description="Helical" evidence="13">
    <location>
        <begin position="765"/>
        <end position="791"/>
    </location>
</feature>
<dbReference type="PRINTS" id="PR01130">
    <property type="entry name" value="DERENTRNSPRT"/>
</dbReference>
<feature type="chain" id="PRO_5035200790" evidence="14">
    <location>
        <begin position="18"/>
        <end position="2398"/>
    </location>
</feature>
<evidence type="ECO:0000256" key="3">
    <source>
        <dbReference type="ARBA" id="ARBA00022448"/>
    </source>
</evidence>
<sequence length="2398" mass="271870">MFVKFLLCVLVTKLAKGCLYDTFHNTSVTLAGVRGPFDTIDGCFGPENNLERVSRIQILNETVPILYEEAFHDLDYLLDVVLEGDGVREIRPGAFKNLPKLYLIRLKRNQIREIRGGVFNNLSLSELSLVSNQIERIETTAFDHLPNLNIVLLSDNKLTKWDPNWFLGSPQIAMLNFESNLIERLPTRAFRNVRGVHVVNNRNVSTTIHLNDNKIRTIDDEAFDGLVSLGWLFLQRNEIDVFNQKSLGSLRQLDWLRLDHNRLQCIPERLVVVAPNVKYYLEGNPLTEECIAKFDIKTKSNDMAPWTTYLQVFFCVALLFFMIPIKIDGPDEVELQFLDYLEKFHKTYDGDMYQSKLQAFKKSLDNINALNSNKTGDSAVYGLTKFSDMLPEEFLNKHLHLNLSQRFIPHSNKHHHHHPDKRSTLPQKIDWREKKVVTKVHNQGNCGACWAYSVVETIESMYGIKTQTTEDLSVQEIIDCAGNNNDGCNGGDICSLLSWMTITNFTIHKKSDYGKNSHCGKVSAKGVQVQDFVCDRLVGSENVMMKLLVDIGPLAVAVNAQTWQNYIGGVIEYHCDGDVSSLNHAVQIVGYDLTAKIPHYIVRNTWGEDWGDRGYLYIAVDKNMCGVANEVSALKMLETPSGDKPKDAYWIVYILYFLLGLVHILPTTFFVTAHDYWMYKFRNTSLEDADSSQRTVLQTQFSPGLTITLQLSTISFLFVSLFFGHKFSIKLRMFGPLIVVLTSYIIAAIFIHIDTDTWQEGFFAVTMIIVAVITAMGSIIGMATISTISIFPTQYLGAYLIGQGMSAIFTACLQILSLAISIGTLDSALVYFWVANGTIAFTLFLMTLVMQRNRFYKYNMENYKPREGKMLGFRQIVDIMKVIWPGPAIIFFYLVTTNTVHPAITSLVVSEGEGNGPWNVIRRHIQTDDLNPRSCVSEMDNKPKLSVETPSGDKPKDAYGIVYILFFLVGLVQVLPYTFFVTANDYWMYKFRNTSLEDADSSQRTVLQTQFSPSLTITLQLSTISFLFLNLIFGHKYPIKLKLFGPPIIAQTCYVLAAIFIHIDTDNWQEGFFAVTIIIVAVVTGIYLRIQSSRIYQSFFVAMNAVFGMAIYSSMSTFPARYLGAYLGGQGMAGIFTACIQIISLAVSITRETRALVYFWVANATIAFTLLLMAVIMRRNRFYLFYMENYEQRKGKMLSFRQILDIFKVIWPGPGIMFFYLATTNIVHPAITSLVVSEGEGNGPWNDVYFVPVITFALYAILDYAGRTISLYLKLNFRAEWIVGFVAARFFIFVPLFLLCNAQPRKHLPVVFDHDYQFIIIMIAFAVTNGYLVNMSTLIIQKLSPPEKLEDAYHVNMVASGTILGALSFVSFVSVETPSGDKPKDAYGMVYILFFLMGLVHILPATFFVTANDYWMHKFRNTSFEDVDSSHRTLLQVEFSPCLTISMQVSIVLFLFLSLVFGHKYSIKLKLFGPLIIVLVSFIIAAIFIHVDTDTWQEGFFAFTMLIVFLINAMCSIFGMGIYTAVSNFSTEYLGAYLSGQGMATVFTSFLQIFALAIGVSTETSALVYFWVAIVIVAFTLFLMTVVVLRNPFFQYNEQNGEKRKEKRLSFREIVDILKIIWPSAGIMIFLVATLNTVHPAISSLVVSEGEGNGRWNDVYFVPVITFTLNAVLDYVGRFVALKLRLNIKPVWLVCCSVVRFVALVPLFMLCNAQPRKHLPVVFDHDYQYIIIMVAFALSNGYLLNMVTLIIPKMIPPEKLEDAYHSNSTPLLSEMTENKPPKVETPTSDSIKDAFWVVYMLFFLLGLVHMLPWSFFITAYDYWMHKFRDTSYDEVDSSHRTSLQTQFSPGLTISIHVSTVLSQLWALLYGRRYSVNMKLSVPLSILLLFFVIEAIFIVVDTDSWQTGFFTLTMIIVVVINVMSTIYGMAVYSILSTLPTEYLGGYLNGQGMASIFTSCLQILSLAVGISYETTALIYFWIGNSTVTLTLVIMLTVMKRNDFYRFHLRNHRDVDAKMPSIVEIGKIFKKIWPGSVIMIFWALTGFTVHTSITSLVVSEGEGNSDWNDVYFVPVITFLLPAVGEYVGRTVAIKMKISFGELWLVGFSALRMFVFVPLVMLCNAQPRQHLPVAFPHDYQYTIIMVAFSLTSGYLASMSSLIVPKLVPAEKLEDAFHVNILLIGIFEGIISFTGFVSVDLLEINRQLKNTMGFDSRLERITRACRMFDEESNAKFLEDALEKKPKFVPIKRVDFEVHSGVSAMKRRHEDGALFMLFLCSWASSISHSRLSAEHDTIRVMNKFGSKMCTVLVRGTRCADPVNWRSRLIRSAKFRNKEQSWVSRGQIRCFYCGNRCHLPLGSAATTGGIKGIGVNLENKRVRFKQTKCFIRYTTAIIHACNKLI</sequence>
<feature type="transmembrane region" description="Helical" evidence="13">
    <location>
        <begin position="1095"/>
        <end position="1115"/>
    </location>
</feature>
<evidence type="ECO:0000256" key="4">
    <source>
        <dbReference type="ARBA" id="ARBA00022614"/>
    </source>
</evidence>
<dbReference type="InterPro" id="IPR032675">
    <property type="entry name" value="LRR_dom_sf"/>
</dbReference>
<evidence type="ECO:0000256" key="14">
    <source>
        <dbReference type="SAM" id="SignalP"/>
    </source>
</evidence>
<feature type="transmembrane region" description="Helical" evidence="13">
    <location>
        <begin position="1069"/>
        <end position="1088"/>
    </location>
</feature>
<keyword evidence="3" id="KW-0813">Transport</keyword>
<feature type="transmembrane region" description="Helical" evidence="13">
    <location>
        <begin position="1796"/>
        <end position="1820"/>
    </location>
</feature>
<feature type="transmembrane region" description="Helical" evidence="13">
    <location>
        <begin position="1387"/>
        <end position="1409"/>
    </location>
</feature>
<feature type="transmembrane region" description="Helical" evidence="13">
    <location>
        <begin position="1976"/>
        <end position="1996"/>
    </location>
</feature>
<evidence type="ECO:0000256" key="2">
    <source>
        <dbReference type="ARBA" id="ARBA00007965"/>
    </source>
</evidence>
<dbReference type="PANTHER" id="PTHR10332">
    <property type="entry name" value="EQUILIBRATIVE NUCLEOSIDE TRANSPORTER"/>
    <property type="match status" value="1"/>
</dbReference>
<keyword evidence="5" id="KW-0645">Protease</keyword>
<feature type="transmembrane region" description="Helical" evidence="13">
    <location>
        <begin position="2137"/>
        <end position="2159"/>
    </location>
</feature>
<feature type="transmembrane region" description="Helical" evidence="13">
    <location>
        <begin position="2034"/>
        <end position="2055"/>
    </location>
</feature>
<dbReference type="GO" id="GO:0005337">
    <property type="term" value="F:nucleoside transmembrane transporter activity"/>
    <property type="evidence" value="ECO:0007669"/>
    <property type="project" value="InterPro"/>
</dbReference>
<dbReference type="InterPro" id="IPR038765">
    <property type="entry name" value="Papain-like_cys_pep_sf"/>
</dbReference>
<dbReference type="InterPro" id="IPR013201">
    <property type="entry name" value="Prot_inhib_I29"/>
</dbReference>
<evidence type="ECO:0000259" key="16">
    <source>
        <dbReference type="SMART" id="SM00848"/>
    </source>
</evidence>
<feature type="transmembrane region" description="Helical" evidence="13">
    <location>
        <begin position="650"/>
        <end position="673"/>
    </location>
</feature>
<feature type="transmembrane region" description="Helical" evidence="13">
    <location>
        <begin position="1614"/>
        <end position="1639"/>
    </location>
</feature>
<evidence type="ECO:0000256" key="7">
    <source>
        <dbReference type="ARBA" id="ARBA00022737"/>
    </source>
</evidence>
<dbReference type="PROSITE" id="PS00139">
    <property type="entry name" value="THIOL_PROTEASE_CYS"/>
    <property type="match status" value="1"/>
</dbReference>
<feature type="domain" description="Peptidase C1A papain C-terminal" evidence="15">
    <location>
        <begin position="425"/>
        <end position="635"/>
    </location>
</feature>
<dbReference type="Pfam" id="PF13855">
    <property type="entry name" value="LRR_8"/>
    <property type="match status" value="2"/>
</dbReference>
<evidence type="ECO:0000256" key="6">
    <source>
        <dbReference type="ARBA" id="ARBA00022692"/>
    </source>
</evidence>
<dbReference type="Gene3D" id="1.20.1250.20">
    <property type="entry name" value="MFS general substrate transporter like domains"/>
    <property type="match status" value="1"/>
</dbReference>
<feature type="transmembrane region" description="Helical" evidence="13">
    <location>
        <begin position="1127"/>
        <end position="1149"/>
    </location>
</feature>
<dbReference type="Gene3D" id="3.90.70.10">
    <property type="entry name" value="Cysteine proteinases"/>
    <property type="match status" value="1"/>
</dbReference>
<feature type="transmembrane region" description="Helical" evidence="13">
    <location>
        <begin position="1217"/>
        <end position="1236"/>
    </location>
</feature>
<feature type="transmembrane region" description="Helical" evidence="13">
    <location>
        <begin position="798"/>
        <end position="822"/>
    </location>
</feature>
<feature type="transmembrane region" description="Helical" evidence="13">
    <location>
        <begin position="306"/>
        <end position="325"/>
    </location>
</feature>
<feature type="domain" description="Cathepsin propeptide inhibitor" evidence="16">
    <location>
        <begin position="337"/>
        <end position="394"/>
    </location>
</feature>
<evidence type="ECO:0000256" key="13">
    <source>
        <dbReference type="SAM" id="Phobius"/>
    </source>
</evidence>
<dbReference type="InterPro" id="IPR025660">
    <property type="entry name" value="Pept_his_AS"/>
</dbReference>
<comment type="caution">
    <text evidence="17">The sequence shown here is derived from an EMBL/GenBank/DDBJ whole genome shotgun (WGS) entry which is preliminary data.</text>
</comment>
<dbReference type="PROSITE" id="PS00639">
    <property type="entry name" value="THIOL_PROTEASE_HIS"/>
    <property type="match status" value="1"/>
</dbReference>
<dbReference type="InterPro" id="IPR039417">
    <property type="entry name" value="Peptidase_C1A_papain-like"/>
</dbReference>
<evidence type="ECO:0000256" key="5">
    <source>
        <dbReference type="ARBA" id="ARBA00022670"/>
    </source>
</evidence>
<feature type="transmembrane region" description="Helical" evidence="13">
    <location>
        <begin position="1281"/>
        <end position="1302"/>
    </location>
</feature>
<feature type="transmembrane region" description="Helical" evidence="13">
    <location>
        <begin position="1043"/>
        <end position="1063"/>
    </location>
</feature>
<keyword evidence="10 13" id="KW-1133">Transmembrane helix</keyword>
<dbReference type="SMART" id="SM00848">
    <property type="entry name" value="Inhibitor_I29"/>
    <property type="match status" value="1"/>
</dbReference>
<dbReference type="SUPFAM" id="SSF52058">
    <property type="entry name" value="L domain-like"/>
    <property type="match status" value="1"/>
</dbReference>
<feature type="transmembrane region" description="Helical" evidence="13">
    <location>
        <begin position="1659"/>
        <end position="1679"/>
    </location>
</feature>
<dbReference type="GO" id="GO:0006508">
    <property type="term" value="P:proteolysis"/>
    <property type="evidence" value="ECO:0007669"/>
    <property type="project" value="UniProtKB-KW"/>
</dbReference>
<feature type="transmembrane region" description="Helical" evidence="13">
    <location>
        <begin position="1501"/>
        <end position="1526"/>
    </location>
</feature>
<feature type="transmembrane region" description="Helical" evidence="13">
    <location>
        <begin position="1443"/>
        <end position="1462"/>
    </location>
</feature>
<feature type="transmembrane region" description="Helical" evidence="13">
    <location>
        <begin position="1911"/>
        <end position="1934"/>
    </location>
</feature>
<keyword evidence="8" id="KW-0378">Hydrolase</keyword>
<feature type="transmembrane region" description="Helical" evidence="13">
    <location>
        <begin position="1881"/>
        <end position="1899"/>
    </location>
</feature>
<feature type="transmembrane region" description="Helical" evidence="13">
    <location>
        <begin position="1566"/>
        <end position="1593"/>
    </location>
</feature>
<feature type="transmembrane region" description="Helical" evidence="13">
    <location>
        <begin position="1691"/>
        <end position="1709"/>
    </location>
</feature>
<dbReference type="GO" id="GO:0005886">
    <property type="term" value="C:plasma membrane"/>
    <property type="evidence" value="ECO:0007669"/>
    <property type="project" value="TreeGrafter"/>
</dbReference>
<dbReference type="InterPro" id="IPR003591">
    <property type="entry name" value="Leu-rich_rpt_typical-subtyp"/>
</dbReference>
<feature type="transmembrane region" description="Helical" evidence="13">
    <location>
        <begin position="1946"/>
        <end position="1970"/>
    </location>
</feature>
<feature type="transmembrane region" description="Helical" evidence="13">
    <location>
        <begin position="1353"/>
        <end position="1375"/>
    </location>
</feature>
<feature type="transmembrane region" description="Helical" evidence="13">
    <location>
        <begin position="2097"/>
        <end position="2117"/>
    </location>
</feature>
<feature type="transmembrane region" description="Helical" evidence="13">
    <location>
        <begin position="2067"/>
        <end position="2085"/>
    </location>
</feature>
<evidence type="ECO:0000313" key="18">
    <source>
        <dbReference type="Proteomes" id="UP000719412"/>
    </source>
</evidence>
<dbReference type="Pfam" id="PF08246">
    <property type="entry name" value="Inhibitor_I29"/>
    <property type="match status" value="1"/>
</dbReference>
<keyword evidence="4" id="KW-0433">Leucine-rich repeat</keyword>
<feature type="transmembrane region" description="Helical" evidence="13">
    <location>
        <begin position="1538"/>
        <end position="1560"/>
    </location>
</feature>
<gene>
    <name evidence="17" type="ORF">GEV33_008927</name>
</gene>
<evidence type="ECO:0000256" key="9">
    <source>
        <dbReference type="ARBA" id="ARBA00022807"/>
    </source>
</evidence>
<keyword evidence="14" id="KW-0732">Signal</keyword>
<dbReference type="InterPro" id="IPR036259">
    <property type="entry name" value="MFS_trans_sf"/>
</dbReference>
<keyword evidence="11 13" id="KW-0472">Membrane</keyword>
<reference evidence="17" key="1">
    <citation type="journal article" date="2020" name="J Insects Food Feed">
        <title>The yellow mealworm (Tenebrio molitor) genome: a resource for the emerging insects as food and feed industry.</title>
        <authorList>
            <person name="Eriksson T."/>
            <person name="Andere A."/>
            <person name="Kelstrup H."/>
            <person name="Emery V."/>
            <person name="Picard C."/>
        </authorList>
    </citation>
    <scope>NUCLEOTIDE SEQUENCE</scope>
    <source>
        <strain evidence="17">Stoneville</strain>
        <tissue evidence="17">Whole head</tissue>
    </source>
</reference>
<dbReference type="InterPro" id="IPR001611">
    <property type="entry name" value="Leu-rich_rpt"/>
</dbReference>
<feature type="transmembrane region" description="Helical" evidence="13">
    <location>
        <begin position="1314"/>
        <end position="1333"/>
    </location>
</feature>
<keyword evidence="18" id="KW-1185">Reference proteome</keyword>
<keyword evidence="7" id="KW-0677">Repeat</keyword>
<evidence type="ECO:0000313" key="17">
    <source>
        <dbReference type="EMBL" id="KAH0813859.1"/>
    </source>
</evidence>
<feature type="transmembrane region" description="Helical" evidence="13">
    <location>
        <begin position="1156"/>
        <end position="1177"/>
    </location>
</feature>
<dbReference type="Pfam" id="PF01733">
    <property type="entry name" value="Nucleoside_tran"/>
    <property type="match status" value="6"/>
</dbReference>
<feature type="transmembrane region" description="Helical" evidence="13">
    <location>
        <begin position="734"/>
        <end position="753"/>
    </location>
</feature>
<feature type="transmembrane region" description="Helical" evidence="13">
    <location>
        <begin position="701"/>
        <end position="722"/>
    </location>
</feature>
<evidence type="ECO:0000259" key="15">
    <source>
        <dbReference type="SMART" id="SM00645"/>
    </source>
</evidence>
<dbReference type="Proteomes" id="UP000719412">
    <property type="component" value="Unassembled WGS sequence"/>
</dbReference>
<reference evidence="17" key="2">
    <citation type="submission" date="2021-08" db="EMBL/GenBank/DDBJ databases">
        <authorList>
            <person name="Eriksson T."/>
        </authorList>
    </citation>
    <scope>NUCLEOTIDE SEQUENCE</scope>
    <source>
        <strain evidence="17">Stoneville</strain>
        <tissue evidence="17">Whole head</tissue>
    </source>
</reference>
<dbReference type="InterPro" id="IPR000668">
    <property type="entry name" value="Peptidase_C1A_C"/>
</dbReference>
<dbReference type="PANTHER" id="PTHR10332:SF88">
    <property type="entry name" value="EQUILIBRATIVE NUCLEOSIDE TRANSPORTER 1, ISOFORM A"/>
    <property type="match status" value="1"/>
</dbReference>
<feature type="transmembrane region" description="Helical" evidence="13">
    <location>
        <begin position="1729"/>
        <end position="1751"/>
    </location>
</feature>
<comment type="similarity">
    <text evidence="2">Belongs to the SLC29A/ENT transporter (TC 2.A.57) family.</text>
</comment>
<dbReference type="SUPFAM" id="SSF103473">
    <property type="entry name" value="MFS general substrate transporter"/>
    <property type="match status" value="1"/>
</dbReference>
<dbReference type="Pfam" id="PF00112">
    <property type="entry name" value="Peptidase_C1"/>
    <property type="match status" value="1"/>
</dbReference>
<feature type="signal peptide" evidence="14">
    <location>
        <begin position="1"/>
        <end position="17"/>
    </location>
</feature>
<organism evidence="17 18">
    <name type="scientific">Tenebrio molitor</name>
    <name type="common">Yellow mealworm beetle</name>
    <dbReference type="NCBI Taxonomy" id="7067"/>
    <lineage>
        <taxon>Eukaryota</taxon>
        <taxon>Metazoa</taxon>
        <taxon>Ecdysozoa</taxon>
        <taxon>Arthropoda</taxon>
        <taxon>Hexapoda</taxon>
        <taxon>Insecta</taxon>
        <taxon>Pterygota</taxon>
        <taxon>Neoptera</taxon>
        <taxon>Endopterygota</taxon>
        <taxon>Coleoptera</taxon>
        <taxon>Polyphaga</taxon>
        <taxon>Cucujiformia</taxon>
        <taxon>Tenebrionidae</taxon>
        <taxon>Tenebrio</taxon>
    </lineage>
</organism>
<accession>A0A8J6HFS9</accession>
<keyword evidence="12" id="KW-0865">Zymogen</keyword>
<evidence type="ECO:0000256" key="8">
    <source>
        <dbReference type="ARBA" id="ARBA00022801"/>
    </source>
</evidence>
<proteinExistence type="inferred from homology"/>
<keyword evidence="9" id="KW-0788">Thiol protease</keyword>